<proteinExistence type="predicted"/>
<dbReference type="AlphaFoldDB" id="W1NM12"/>
<name>W1NM12_AMBTC</name>
<evidence type="ECO:0000313" key="2">
    <source>
        <dbReference type="Proteomes" id="UP000017836"/>
    </source>
</evidence>
<organism evidence="1 2">
    <name type="scientific">Amborella trichopoda</name>
    <dbReference type="NCBI Taxonomy" id="13333"/>
    <lineage>
        <taxon>Eukaryota</taxon>
        <taxon>Viridiplantae</taxon>
        <taxon>Streptophyta</taxon>
        <taxon>Embryophyta</taxon>
        <taxon>Tracheophyta</taxon>
        <taxon>Spermatophyta</taxon>
        <taxon>Magnoliopsida</taxon>
        <taxon>Amborellales</taxon>
        <taxon>Amborellaceae</taxon>
        <taxon>Amborella</taxon>
    </lineage>
</organism>
<reference evidence="2" key="1">
    <citation type="journal article" date="2013" name="Science">
        <title>The Amborella genome and the evolution of flowering plants.</title>
        <authorList>
            <consortium name="Amborella Genome Project"/>
        </authorList>
    </citation>
    <scope>NUCLEOTIDE SEQUENCE [LARGE SCALE GENOMIC DNA]</scope>
</reference>
<dbReference type="HOGENOM" id="CLU_2416207_0_0_1"/>
<protein>
    <submittedName>
        <fullName evidence="1">Uncharacterized protein</fullName>
    </submittedName>
</protein>
<gene>
    <name evidence="1" type="ORF">AMTR_s00001p00156050</name>
</gene>
<dbReference type="Gramene" id="ERM96265">
    <property type="protein sequence ID" value="ERM96265"/>
    <property type="gene ID" value="AMTR_s00001p00156050"/>
</dbReference>
<accession>W1NM12</accession>
<dbReference type="Proteomes" id="UP000017836">
    <property type="component" value="Unassembled WGS sequence"/>
</dbReference>
<evidence type="ECO:0000313" key="1">
    <source>
        <dbReference type="EMBL" id="ERM96265.1"/>
    </source>
</evidence>
<dbReference type="EMBL" id="KI397142">
    <property type="protein sequence ID" value="ERM96265.1"/>
    <property type="molecule type" value="Genomic_DNA"/>
</dbReference>
<sequence length="92" mass="10334">MLHVATESHMCILYELSKRIGDVFPLLRVNNVGSLEADMLGHQPVMSCFYHSLTSTDPRTSGVERTGLVVQRALSTFRLLGRFYSLPCQQCC</sequence>
<keyword evidence="2" id="KW-1185">Reference proteome</keyword>